<dbReference type="EMBL" id="ML991832">
    <property type="protein sequence ID" value="KAF2231035.1"/>
    <property type="molecule type" value="Genomic_DNA"/>
</dbReference>
<proteinExistence type="predicted"/>
<keyword evidence="2" id="KW-1185">Reference proteome</keyword>
<dbReference type="Proteomes" id="UP000800092">
    <property type="component" value="Unassembled WGS sequence"/>
</dbReference>
<sequence length="93" mass="10412">MATWQSCICASCTLSSIYPSSKRMRWYSLNRCLMCGASASSHIRLQPAARSRKRKSSSAHSELLDPSCNNMYLLFQTVASGITSSFFVDEFEN</sequence>
<protein>
    <submittedName>
        <fullName evidence="1">Uncharacterized protein</fullName>
    </submittedName>
</protein>
<gene>
    <name evidence="1" type="ORF">EV356DRAFT_314570</name>
</gene>
<organism evidence="1 2">
    <name type="scientific">Viridothelium virens</name>
    <name type="common">Speckled blister lichen</name>
    <name type="synonym">Trypethelium virens</name>
    <dbReference type="NCBI Taxonomy" id="1048519"/>
    <lineage>
        <taxon>Eukaryota</taxon>
        <taxon>Fungi</taxon>
        <taxon>Dikarya</taxon>
        <taxon>Ascomycota</taxon>
        <taxon>Pezizomycotina</taxon>
        <taxon>Dothideomycetes</taxon>
        <taxon>Dothideomycetes incertae sedis</taxon>
        <taxon>Trypetheliales</taxon>
        <taxon>Trypetheliaceae</taxon>
        <taxon>Viridothelium</taxon>
    </lineage>
</organism>
<evidence type="ECO:0000313" key="1">
    <source>
        <dbReference type="EMBL" id="KAF2231035.1"/>
    </source>
</evidence>
<accession>A0A6A6GZ36</accession>
<evidence type="ECO:0000313" key="2">
    <source>
        <dbReference type="Proteomes" id="UP000800092"/>
    </source>
</evidence>
<name>A0A6A6GZ36_VIRVR</name>
<dbReference type="AlphaFoldDB" id="A0A6A6GZ36"/>
<reference evidence="1" key="1">
    <citation type="journal article" date="2020" name="Stud. Mycol.">
        <title>101 Dothideomycetes genomes: a test case for predicting lifestyles and emergence of pathogens.</title>
        <authorList>
            <person name="Haridas S."/>
            <person name="Albert R."/>
            <person name="Binder M."/>
            <person name="Bloem J."/>
            <person name="Labutti K."/>
            <person name="Salamov A."/>
            <person name="Andreopoulos B."/>
            <person name="Baker S."/>
            <person name="Barry K."/>
            <person name="Bills G."/>
            <person name="Bluhm B."/>
            <person name="Cannon C."/>
            <person name="Castanera R."/>
            <person name="Culley D."/>
            <person name="Daum C."/>
            <person name="Ezra D."/>
            <person name="Gonzalez J."/>
            <person name="Henrissat B."/>
            <person name="Kuo A."/>
            <person name="Liang C."/>
            <person name="Lipzen A."/>
            <person name="Lutzoni F."/>
            <person name="Magnuson J."/>
            <person name="Mondo S."/>
            <person name="Nolan M."/>
            <person name="Ohm R."/>
            <person name="Pangilinan J."/>
            <person name="Park H.-J."/>
            <person name="Ramirez L."/>
            <person name="Alfaro M."/>
            <person name="Sun H."/>
            <person name="Tritt A."/>
            <person name="Yoshinaga Y."/>
            <person name="Zwiers L.-H."/>
            <person name="Turgeon B."/>
            <person name="Goodwin S."/>
            <person name="Spatafora J."/>
            <person name="Crous P."/>
            <person name="Grigoriev I."/>
        </authorList>
    </citation>
    <scope>NUCLEOTIDE SEQUENCE</scope>
    <source>
        <strain evidence="1">Tuck. ex Michener</strain>
    </source>
</reference>